<keyword evidence="1" id="KW-0812">Transmembrane</keyword>
<dbReference type="Proteomes" id="UP000290572">
    <property type="component" value="Unassembled WGS sequence"/>
</dbReference>
<proteinExistence type="predicted"/>
<keyword evidence="1" id="KW-1133">Transmembrane helix</keyword>
<name>A0A498M208_LABRO</name>
<gene>
    <name evidence="2" type="ORF">ROHU_009848</name>
</gene>
<sequence>MAAADAFTSTEETTLGIYILKSQDRSEDFWIVLKGQKVLQGLDNFALAMAMLFGLMYALNLNYPPEMKHTFEFIYYSMFYVKLSPCDSTDSRKDIGSNSLKKMQDQLHCCDDMLKQWVVDVKQWASSDCNKRHQKISQKIAQEKKRLLEEIQRYNQHPDGDPVDTKSVVQKLSRRCRHYHQEEAF</sequence>
<keyword evidence="3" id="KW-1185">Reference proteome</keyword>
<organism evidence="2 3">
    <name type="scientific">Labeo rohita</name>
    <name type="common">Indian major carp</name>
    <name type="synonym">Cyprinus rohita</name>
    <dbReference type="NCBI Taxonomy" id="84645"/>
    <lineage>
        <taxon>Eukaryota</taxon>
        <taxon>Metazoa</taxon>
        <taxon>Chordata</taxon>
        <taxon>Craniata</taxon>
        <taxon>Vertebrata</taxon>
        <taxon>Euteleostomi</taxon>
        <taxon>Actinopterygii</taxon>
        <taxon>Neopterygii</taxon>
        <taxon>Teleostei</taxon>
        <taxon>Ostariophysi</taxon>
        <taxon>Cypriniformes</taxon>
        <taxon>Cyprinidae</taxon>
        <taxon>Labeoninae</taxon>
        <taxon>Labeonini</taxon>
        <taxon>Labeo</taxon>
    </lineage>
</organism>
<dbReference type="AlphaFoldDB" id="A0A498M208"/>
<dbReference type="EMBL" id="QBIY01013000">
    <property type="protein sequence ID" value="RXN13124.1"/>
    <property type="molecule type" value="Genomic_DNA"/>
</dbReference>
<accession>A0A498M208</accession>
<evidence type="ECO:0000313" key="3">
    <source>
        <dbReference type="Proteomes" id="UP000290572"/>
    </source>
</evidence>
<comment type="caution">
    <text evidence="2">The sequence shown here is derived from an EMBL/GenBank/DDBJ whole genome shotgun (WGS) entry which is preliminary data.</text>
</comment>
<evidence type="ECO:0000256" key="1">
    <source>
        <dbReference type="SAM" id="Phobius"/>
    </source>
</evidence>
<keyword evidence="1" id="KW-0472">Membrane</keyword>
<feature type="transmembrane region" description="Helical" evidence="1">
    <location>
        <begin position="45"/>
        <end position="63"/>
    </location>
</feature>
<protein>
    <submittedName>
        <fullName evidence="2">Uncharacterized protein</fullName>
    </submittedName>
</protein>
<reference evidence="2 3" key="1">
    <citation type="submission" date="2018-03" db="EMBL/GenBank/DDBJ databases">
        <title>Draft genome sequence of Rohu Carp (Labeo rohita).</title>
        <authorList>
            <person name="Das P."/>
            <person name="Kushwaha B."/>
            <person name="Joshi C.G."/>
            <person name="Kumar D."/>
            <person name="Nagpure N.S."/>
            <person name="Sahoo L."/>
            <person name="Das S.P."/>
            <person name="Bit A."/>
            <person name="Patnaik S."/>
            <person name="Meher P.K."/>
            <person name="Jayasankar P."/>
            <person name="Koringa P.G."/>
            <person name="Patel N.V."/>
            <person name="Hinsu A.T."/>
            <person name="Kumar R."/>
            <person name="Pandey M."/>
            <person name="Agarwal S."/>
            <person name="Srivastava S."/>
            <person name="Singh M."/>
            <person name="Iquebal M.A."/>
            <person name="Jaiswal S."/>
            <person name="Angadi U.B."/>
            <person name="Kumar N."/>
            <person name="Raza M."/>
            <person name="Shah T.M."/>
            <person name="Rai A."/>
            <person name="Jena J.K."/>
        </authorList>
    </citation>
    <scope>NUCLEOTIDE SEQUENCE [LARGE SCALE GENOMIC DNA]</scope>
    <source>
        <strain evidence="2">DASCIFA01</strain>
        <tissue evidence="2">Testis</tissue>
    </source>
</reference>
<evidence type="ECO:0000313" key="2">
    <source>
        <dbReference type="EMBL" id="RXN13124.1"/>
    </source>
</evidence>